<evidence type="ECO:0000313" key="10">
    <source>
        <dbReference type="Proteomes" id="UP000053201"/>
    </source>
</evidence>
<comment type="catalytic activity">
    <reaction evidence="2 8">
        <text>glutathione + H2O = L-cysteinylglycine + L-glutamate</text>
        <dbReference type="Rhea" id="RHEA:28807"/>
        <dbReference type="ChEBI" id="CHEBI:15377"/>
        <dbReference type="ChEBI" id="CHEBI:29985"/>
        <dbReference type="ChEBI" id="CHEBI:57925"/>
        <dbReference type="ChEBI" id="CHEBI:61694"/>
        <dbReference type="EC" id="3.4.19.13"/>
    </reaction>
</comment>
<proteinExistence type="inferred from homology"/>
<organism evidence="9 10">
    <name type="scientific">Spizellomyces punctatus (strain DAOM BR117)</name>
    <dbReference type="NCBI Taxonomy" id="645134"/>
    <lineage>
        <taxon>Eukaryota</taxon>
        <taxon>Fungi</taxon>
        <taxon>Fungi incertae sedis</taxon>
        <taxon>Chytridiomycota</taxon>
        <taxon>Chytridiomycota incertae sedis</taxon>
        <taxon>Chytridiomycetes</taxon>
        <taxon>Spizellomycetales</taxon>
        <taxon>Spizellomycetaceae</taxon>
        <taxon>Spizellomyces</taxon>
    </lineage>
</organism>
<dbReference type="GO" id="GO:0005886">
    <property type="term" value="C:plasma membrane"/>
    <property type="evidence" value="ECO:0007669"/>
    <property type="project" value="TreeGrafter"/>
</dbReference>
<evidence type="ECO:0000256" key="6">
    <source>
        <dbReference type="PIRSR" id="PIRSR600101-1"/>
    </source>
</evidence>
<feature type="binding site" evidence="7">
    <location>
        <position position="523"/>
    </location>
    <ligand>
        <name>L-glutamate</name>
        <dbReference type="ChEBI" id="CHEBI:29985"/>
    </ligand>
</feature>
<dbReference type="RefSeq" id="XP_016605523.1">
    <property type="nucleotide sequence ID" value="XM_016755566.1"/>
</dbReference>
<dbReference type="Gene3D" id="1.10.246.130">
    <property type="match status" value="1"/>
</dbReference>
<dbReference type="InterPro" id="IPR043137">
    <property type="entry name" value="GGT_ssub_C"/>
</dbReference>
<feature type="binding site" evidence="7">
    <location>
        <position position="159"/>
    </location>
    <ligand>
        <name>L-glutamate</name>
        <dbReference type="ChEBI" id="CHEBI:29985"/>
    </ligand>
</feature>
<dbReference type="InterPro" id="IPR029055">
    <property type="entry name" value="Ntn_hydrolases_N"/>
</dbReference>
<evidence type="ECO:0000256" key="4">
    <source>
        <dbReference type="ARBA" id="ARBA00009381"/>
    </source>
</evidence>
<comment type="catalytic activity">
    <reaction evidence="1 8">
        <text>an S-substituted glutathione + H2O = an S-substituted L-cysteinylglycine + L-glutamate</text>
        <dbReference type="Rhea" id="RHEA:59468"/>
        <dbReference type="ChEBI" id="CHEBI:15377"/>
        <dbReference type="ChEBI" id="CHEBI:29985"/>
        <dbReference type="ChEBI" id="CHEBI:90779"/>
        <dbReference type="ChEBI" id="CHEBI:143103"/>
        <dbReference type="EC" id="3.4.19.13"/>
    </reaction>
</comment>
<dbReference type="EC" id="3.4.19.13" evidence="8"/>
<dbReference type="SUPFAM" id="SSF56235">
    <property type="entry name" value="N-terminal nucleophile aminohydrolases (Ntn hydrolases)"/>
    <property type="match status" value="1"/>
</dbReference>
<accession>A0A0L0H9Z4</accession>
<feature type="binding site" evidence="7">
    <location>
        <begin position="449"/>
        <end position="451"/>
    </location>
    <ligand>
        <name>L-glutamate</name>
        <dbReference type="ChEBI" id="CHEBI:29985"/>
    </ligand>
</feature>
<dbReference type="UniPathway" id="UPA00204"/>
<dbReference type="InterPro" id="IPR000101">
    <property type="entry name" value="GGT_peptidase"/>
</dbReference>
<dbReference type="InParanoid" id="A0A0L0H9Z4"/>
<evidence type="ECO:0000256" key="8">
    <source>
        <dbReference type="RuleBase" id="RU368068"/>
    </source>
</evidence>
<sequence length="621" mass="67186">MPLASSQQEPNPSAYVAIDRDSLDDTENGALLRETGRSQTQTSRVWKLVRGRPGTVAALTALLLLGVWAVVDIAGKSGSSHQDLIPGSITSRNAAVSSENVICSEIGANTLRQGGSAVDATIATGLCIGVTNMYSSGIGGGGFMVVREKNGASKYVDFREEAPAASTRDMYVENPRSAQFGGLGVGIPGEIRGYEAAHKRYGKLPWRALFQPSIELSINGWTVSQTLESRIKAAGDLMLNNTAFRDVFAPNGQLLRKGDTIKREKLGATLKTIAEQGASVFYEGKIAESIVKTVTDDGGILTLNDMKQYQAKVQDTLIGYYHGRRIITSPAPTSGPVLLSVLNIMEGYDLRGEGRTPTNIHRLIESYKHGFAQRSYYGDPIDTVFRNITEIAEHFTDKQTAGLIRQNISDTKTFPPAYYNPPFDVEEDHGTMHVSVLGPDGEAVSMTCTVNLLFGGQLMDPETGIILNDEMDDFSIPGVPNAFGLVPSPYNYVQPRKRPLSSSVPTIIERDGQVEAIIGASGGSRIITATLQTIFDMLDWGLDAGHAVSMPRAHHQLLPNTIAVENEYDDALVKELEARGHNVTRLPPKFYLSGVEAIRRLRNGTIQAAGDWRKEGGAAGF</sequence>
<evidence type="ECO:0000256" key="7">
    <source>
        <dbReference type="PIRSR" id="PIRSR600101-2"/>
    </source>
</evidence>
<comment type="catalytic activity">
    <reaction evidence="5 8">
        <text>an N-terminal (5-L-glutamyl)-[peptide] + an alpha-amino acid = 5-L-glutamyl amino acid + an N-terminal L-alpha-aminoacyl-[peptide]</text>
        <dbReference type="Rhea" id="RHEA:23904"/>
        <dbReference type="Rhea" id="RHEA-COMP:9780"/>
        <dbReference type="Rhea" id="RHEA-COMP:9795"/>
        <dbReference type="ChEBI" id="CHEBI:77644"/>
        <dbReference type="ChEBI" id="CHEBI:78597"/>
        <dbReference type="ChEBI" id="CHEBI:78599"/>
        <dbReference type="ChEBI" id="CHEBI:78608"/>
        <dbReference type="EC" id="2.3.2.2"/>
    </reaction>
</comment>
<dbReference type="NCBIfam" id="TIGR00066">
    <property type="entry name" value="g_glut_trans"/>
    <property type="match status" value="1"/>
</dbReference>
<dbReference type="VEuPathDB" id="FungiDB:SPPG_07400"/>
<dbReference type="STRING" id="645134.A0A0L0H9Z4"/>
<keyword evidence="10" id="KW-1185">Reference proteome</keyword>
<dbReference type="FunFam" id="1.10.246.130:FF:000001">
    <property type="entry name" value="Gamma-glutamyltransferase 5 isoform 1"/>
    <property type="match status" value="1"/>
</dbReference>
<dbReference type="EMBL" id="KQ257464">
    <property type="protein sequence ID" value="KNC97483.1"/>
    <property type="molecule type" value="Genomic_DNA"/>
</dbReference>
<keyword evidence="8" id="KW-0378">Hydrolase</keyword>
<dbReference type="Gene3D" id="3.60.20.40">
    <property type="match status" value="1"/>
</dbReference>
<dbReference type="PANTHER" id="PTHR11686:SF9">
    <property type="entry name" value="RE13973P"/>
    <property type="match status" value="1"/>
</dbReference>
<comment type="pathway">
    <text evidence="3 8">Sulfur metabolism; glutathione metabolism.</text>
</comment>
<dbReference type="InterPro" id="IPR043138">
    <property type="entry name" value="GGT_lsub"/>
</dbReference>
<keyword evidence="8 9" id="KW-0808">Transferase</keyword>
<dbReference type="PANTHER" id="PTHR11686">
    <property type="entry name" value="GAMMA GLUTAMYL TRANSPEPTIDASE"/>
    <property type="match status" value="1"/>
</dbReference>
<dbReference type="GO" id="GO:0103068">
    <property type="term" value="F:leukotriene C4 gamma-glutamyl transferase activity"/>
    <property type="evidence" value="ECO:0007669"/>
    <property type="project" value="UniProtKB-EC"/>
</dbReference>
<dbReference type="OrthoDB" id="1081007at2759"/>
<feature type="binding site" evidence="7">
    <location>
        <position position="473"/>
    </location>
    <ligand>
        <name>L-glutamate</name>
        <dbReference type="ChEBI" id="CHEBI:29985"/>
    </ligand>
</feature>
<dbReference type="eggNOG" id="KOG2410">
    <property type="taxonomic scope" value="Eukaryota"/>
</dbReference>
<dbReference type="OMA" id="ICGMGPP"/>
<dbReference type="GO" id="GO:0006751">
    <property type="term" value="P:glutathione catabolic process"/>
    <property type="evidence" value="ECO:0007669"/>
    <property type="project" value="UniProtKB-UniRule"/>
</dbReference>
<dbReference type="FunFam" id="3.60.20.40:FF:000001">
    <property type="entry name" value="Gamma-glutamyltranspeptidase 1"/>
    <property type="match status" value="1"/>
</dbReference>
<dbReference type="GeneID" id="27690618"/>
<feature type="binding site" evidence="7">
    <location>
        <begin position="501"/>
        <end position="502"/>
    </location>
    <ligand>
        <name>L-glutamate</name>
        <dbReference type="ChEBI" id="CHEBI:29985"/>
    </ligand>
</feature>
<evidence type="ECO:0000256" key="1">
    <source>
        <dbReference type="ARBA" id="ARBA00001049"/>
    </source>
</evidence>
<evidence type="ECO:0000256" key="5">
    <source>
        <dbReference type="ARBA" id="ARBA00047417"/>
    </source>
</evidence>
<comment type="similarity">
    <text evidence="4">Belongs to the gamma-glutamyltransferase family.</text>
</comment>
<dbReference type="PRINTS" id="PR01210">
    <property type="entry name" value="GGTRANSPTASE"/>
</dbReference>
<evidence type="ECO:0000313" key="9">
    <source>
        <dbReference type="EMBL" id="KNC97483.1"/>
    </source>
</evidence>
<dbReference type="FunCoup" id="A0A0L0H9Z4">
    <property type="interactions" value="88"/>
</dbReference>
<gene>
    <name evidence="9" type="ORF">SPPG_07400</name>
</gene>
<dbReference type="GO" id="GO:0000324">
    <property type="term" value="C:fungal-type vacuole"/>
    <property type="evidence" value="ECO:0007669"/>
    <property type="project" value="EnsemblFungi"/>
</dbReference>
<evidence type="ECO:0000256" key="2">
    <source>
        <dbReference type="ARBA" id="ARBA00001089"/>
    </source>
</evidence>
<dbReference type="Proteomes" id="UP000053201">
    <property type="component" value="Unassembled WGS sequence"/>
</dbReference>
<comment type="function">
    <text evidence="8">Cleaves the gamma-glutamyl peptide bond of glutathione and glutathione conjugates.</text>
</comment>
<dbReference type="GO" id="GO:0006805">
    <property type="term" value="P:xenobiotic metabolic process"/>
    <property type="evidence" value="ECO:0007669"/>
    <property type="project" value="EnsemblFungi"/>
</dbReference>
<name>A0A0L0H9Z4_SPIPD</name>
<protein>
    <recommendedName>
        <fullName evidence="8">Glutathione hydrolase</fullName>
        <ecNumber evidence="8">2.3.2.2</ecNumber>
        <ecNumber evidence="8">3.4.19.13</ecNumber>
    </recommendedName>
    <alternativeName>
        <fullName evidence="8">Gamma-glutamyltransferase</fullName>
    </alternativeName>
    <alternativeName>
        <fullName evidence="8">Gamma-glutamyltranspeptidase</fullName>
    </alternativeName>
</protein>
<dbReference type="GO" id="GO:0036374">
    <property type="term" value="F:glutathione hydrolase activity"/>
    <property type="evidence" value="ECO:0007669"/>
    <property type="project" value="UniProtKB-UniRule"/>
</dbReference>
<evidence type="ECO:0000256" key="3">
    <source>
        <dbReference type="ARBA" id="ARBA00005115"/>
    </source>
</evidence>
<dbReference type="EC" id="2.3.2.2" evidence="8"/>
<keyword evidence="8" id="KW-0012">Acyltransferase</keyword>
<reference evidence="9 10" key="1">
    <citation type="submission" date="2009-08" db="EMBL/GenBank/DDBJ databases">
        <title>The Genome Sequence of Spizellomyces punctatus strain DAOM BR117.</title>
        <authorList>
            <consortium name="The Broad Institute Genome Sequencing Platform"/>
            <person name="Russ C."/>
            <person name="Cuomo C."/>
            <person name="Shea T."/>
            <person name="Young S.K."/>
            <person name="Zeng Q."/>
            <person name="Koehrsen M."/>
            <person name="Haas B."/>
            <person name="Borodovsky M."/>
            <person name="Guigo R."/>
            <person name="Alvarado L."/>
            <person name="Berlin A."/>
            <person name="Bochicchio J."/>
            <person name="Borenstein D."/>
            <person name="Chapman S."/>
            <person name="Chen Z."/>
            <person name="Engels R."/>
            <person name="Freedman E."/>
            <person name="Gellesch M."/>
            <person name="Goldberg J."/>
            <person name="Griggs A."/>
            <person name="Gujja S."/>
            <person name="Heiman D."/>
            <person name="Hepburn T."/>
            <person name="Howarth C."/>
            <person name="Jen D."/>
            <person name="Larson L."/>
            <person name="Lewis B."/>
            <person name="Mehta T."/>
            <person name="Park D."/>
            <person name="Pearson M."/>
            <person name="Roberts A."/>
            <person name="Saif S."/>
            <person name="Shenoy N."/>
            <person name="Sisk P."/>
            <person name="Stolte C."/>
            <person name="Sykes S."/>
            <person name="Thomson T."/>
            <person name="Walk T."/>
            <person name="White J."/>
            <person name="Yandava C."/>
            <person name="Burger G."/>
            <person name="Gray M.W."/>
            <person name="Holland P.W.H."/>
            <person name="King N."/>
            <person name="Lang F.B.F."/>
            <person name="Roger A.J."/>
            <person name="Ruiz-Trillo I."/>
            <person name="Lander E."/>
            <person name="Nusbaum C."/>
        </authorList>
    </citation>
    <scope>NUCLEOTIDE SEQUENCE [LARGE SCALE GENOMIC DNA]</scope>
    <source>
        <strain evidence="9 10">DAOM BR117</strain>
    </source>
</reference>
<dbReference type="AlphaFoldDB" id="A0A0L0H9Z4"/>
<dbReference type="Pfam" id="PF01019">
    <property type="entry name" value="G_glu_transpept"/>
    <property type="match status" value="1"/>
</dbReference>
<feature type="active site" description="Nucleophile" evidence="6">
    <location>
        <position position="431"/>
    </location>
</feature>